<protein>
    <recommendedName>
        <fullName evidence="13">DNA 3'-5' helicase</fullName>
        <ecNumber evidence="13">5.6.2.4</ecNumber>
    </recommendedName>
</protein>
<dbReference type="PANTHER" id="PTHR11070">
    <property type="entry name" value="UVRD / RECB / PCRA DNA HELICASE FAMILY MEMBER"/>
    <property type="match status" value="1"/>
</dbReference>
<keyword evidence="2" id="KW-0540">Nuclease</keyword>
<keyword evidence="7" id="KW-0269">Exonuclease</keyword>
<evidence type="ECO:0000256" key="14">
    <source>
        <dbReference type="ARBA" id="ARBA00048988"/>
    </source>
</evidence>
<evidence type="ECO:0000256" key="12">
    <source>
        <dbReference type="ARBA" id="ARBA00034617"/>
    </source>
</evidence>
<organism evidence="18 19">
    <name type="scientific">Microbacterium sediminicola</name>
    <dbReference type="NCBI Taxonomy" id="415210"/>
    <lineage>
        <taxon>Bacteria</taxon>
        <taxon>Bacillati</taxon>
        <taxon>Actinomycetota</taxon>
        <taxon>Actinomycetes</taxon>
        <taxon>Micrococcales</taxon>
        <taxon>Microbacteriaceae</taxon>
        <taxon>Microbacterium</taxon>
    </lineage>
</organism>
<evidence type="ECO:0000256" key="4">
    <source>
        <dbReference type="ARBA" id="ARBA00022763"/>
    </source>
</evidence>
<dbReference type="Pfam" id="PF12705">
    <property type="entry name" value="PDDEXK_1"/>
    <property type="match status" value="1"/>
</dbReference>
<feature type="binding site" evidence="15">
    <location>
        <begin position="31"/>
        <end position="38"/>
    </location>
    <ligand>
        <name>ATP</name>
        <dbReference type="ChEBI" id="CHEBI:30616"/>
    </ligand>
</feature>
<name>A0ABN2HMZ9_9MICO</name>
<dbReference type="SUPFAM" id="SSF52540">
    <property type="entry name" value="P-loop containing nucleoside triphosphate hydrolases"/>
    <property type="match status" value="1"/>
</dbReference>
<feature type="domain" description="UvrD-like helicase ATP-binding" evidence="16">
    <location>
        <begin position="10"/>
        <end position="303"/>
    </location>
</feature>
<comment type="similarity">
    <text evidence="1">Belongs to the helicase family. UvrD subfamily.</text>
</comment>
<dbReference type="InterPro" id="IPR014016">
    <property type="entry name" value="UvrD-like_ATP-bd"/>
</dbReference>
<evidence type="ECO:0000259" key="17">
    <source>
        <dbReference type="PROSITE" id="PS51217"/>
    </source>
</evidence>
<evidence type="ECO:0000256" key="9">
    <source>
        <dbReference type="ARBA" id="ARBA00023125"/>
    </source>
</evidence>
<dbReference type="PANTHER" id="PTHR11070:SF59">
    <property type="entry name" value="DNA 3'-5' HELICASE"/>
    <property type="match status" value="1"/>
</dbReference>
<dbReference type="Gene3D" id="1.10.486.10">
    <property type="entry name" value="PCRA, domain 4"/>
    <property type="match status" value="1"/>
</dbReference>
<dbReference type="Gene3D" id="3.40.50.300">
    <property type="entry name" value="P-loop containing nucleotide triphosphate hydrolases"/>
    <property type="match status" value="2"/>
</dbReference>
<dbReference type="Pfam" id="PF13361">
    <property type="entry name" value="UvrD_C"/>
    <property type="match status" value="1"/>
</dbReference>
<dbReference type="InterPro" id="IPR027417">
    <property type="entry name" value="P-loop_NTPase"/>
</dbReference>
<sequence>MDFRTIAWSELDPQQRELVSLPAGASAIVVGAPGTGKTEVLTQRVARLLRDGIDPAQILVLTPTRQTATALREQLAPDLDLATPGPLARSVASFAFQLVRAAAVRWEEPPPRLLTAADQDHILMDLLEGDERDADAGRPRWPETLGTTVRRSREFRSELRAFAAQCAELGVAPHELSALARELPHPVWESTASFLDEYAYVLGRLREAHRDPAQLLKDAAEALAQFGSALTAVRVLMVDDAQELTHGGMAVLEAARAAGIAVFAVGDPDIGSGAFRGAGAQTFARLLRLLGPPRALLSPHRSSPALTDIARRVTQAIGSSGVVAHRRPPSPDAGCGKAGDVVCAVEASPHEEVDRVALQLRTWHLHDEIPWQDMAVIVHDTSQVARLETELAAREVPTRAESVARPLGSEGVVREILAMVSLGITDPAERTGEQLSAALTGTFGGMDAVAMRRLRARLRTHEFTRDGARSALELLTAAFLEPATFVLVDTPEARRAARVARTLDEVHRQAVAGASAHELLWTVWERSGLAAAWQRRAAGSGPDAAEAERSLDALVALFGAAKLAAERGDESPDRFVRGILDSEIHEDNITRTARTAAVAILTPAAALGREFDAVVIANVHEGVWPNTRLRGGLLDGWRLADDVQARREGRRAPETAIVDRRRQVLHDELRLFLRALTRARSRVLVTSVLDDDTSPSVIFSFLPDPEPRTDRVPMTLRGAVARFRRVLTTSDDEHERREAAQQLAVLAREGVPGADPAQWYGVRGRTGGSRIHDLDDGPVPLSPSRLESFEACGIDWAVRALGGDTRTFSAGVGTILHAAMEQARTDPDLDVDAFIDGRWGELEFEAEWMSRQERLWAAVLGRRLRAYLAAVGDHGGEAIGAETRFRLRVAQDGPDGPPRVRLAGSDASEPDAADIAVINGSIDRLERYPHGRGEAVPHTDDPHKDALVVVDLKTGRSETRVSAEKVGDDAQLAAYQLAARALSDETAEVAGARLVVLSKTLKGTHYRIAHQAPMDDQQRDAFLRRVVADARAMAADAFIGHPDTHCNDDHFAVCRVHTVKPVSSS</sequence>
<proteinExistence type="inferred from homology"/>
<dbReference type="Gene3D" id="1.10.10.160">
    <property type="match status" value="1"/>
</dbReference>
<keyword evidence="8 15" id="KW-0067">ATP-binding</keyword>
<comment type="caution">
    <text evidence="18">The sequence shown here is derived from an EMBL/GenBank/DDBJ whole genome shotgun (WGS) entry which is preliminary data.</text>
</comment>
<keyword evidence="4" id="KW-0227">DNA damage</keyword>
<evidence type="ECO:0000256" key="7">
    <source>
        <dbReference type="ARBA" id="ARBA00022839"/>
    </source>
</evidence>
<dbReference type="PROSITE" id="PS51198">
    <property type="entry name" value="UVRD_HELICASE_ATP_BIND"/>
    <property type="match status" value="1"/>
</dbReference>
<dbReference type="RefSeq" id="WP_344068612.1">
    <property type="nucleotide sequence ID" value="NZ_BAAAPL010000001.1"/>
</dbReference>
<keyword evidence="3 15" id="KW-0547">Nucleotide-binding</keyword>
<keyword evidence="10" id="KW-0234">DNA repair</keyword>
<keyword evidence="9" id="KW-0238">DNA-binding</keyword>
<keyword evidence="19" id="KW-1185">Reference proteome</keyword>
<dbReference type="InterPro" id="IPR011604">
    <property type="entry name" value="PDDEXK-like_dom_sf"/>
</dbReference>
<comment type="catalytic activity">
    <reaction evidence="12">
        <text>Couples ATP hydrolysis with the unwinding of duplex DNA by translocating in the 3'-5' direction.</text>
        <dbReference type="EC" id="5.6.2.4"/>
    </reaction>
</comment>
<evidence type="ECO:0000256" key="3">
    <source>
        <dbReference type="ARBA" id="ARBA00022741"/>
    </source>
</evidence>
<dbReference type="PROSITE" id="PS51217">
    <property type="entry name" value="UVRD_HELICASE_CTER"/>
    <property type="match status" value="1"/>
</dbReference>
<evidence type="ECO:0000259" key="16">
    <source>
        <dbReference type="PROSITE" id="PS51198"/>
    </source>
</evidence>
<accession>A0ABN2HMZ9</accession>
<evidence type="ECO:0000256" key="15">
    <source>
        <dbReference type="PROSITE-ProRule" id="PRU00560"/>
    </source>
</evidence>
<dbReference type="InterPro" id="IPR000212">
    <property type="entry name" value="DNA_helicase_UvrD/REP"/>
</dbReference>
<dbReference type="EMBL" id="BAAAPL010000001">
    <property type="protein sequence ID" value="GAA1690517.1"/>
    <property type="molecule type" value="Genomic_DNA"/>
</dbReference>
<dbReference type="Gene3D" id="3.90.320.10">
    <property type="match status" value="1"/>
</dbReference>
<evidence type="ECO:0000256" key="2">
    <source>
        <dbReference type="ARBA" id="ARBA00022722"/>
    </source>
</evidence>
<feature type="domain" description="UvrD-like helicase C-terminal" evidence="17">
    <location>
        <begin position="311"/>
        <end position="608"/>
    </location>
</feature>
<dbReference type="GO" id="GO:0004386">
    <property type="term" value="F:helicase activity"/>
    <property type="evidence" value="ECO:0007669"/>
    <property type="project" value="UniProtKB-KW"/>
</dbReference>
<evidence type="ECO:0000256" key="13">
    <source>
        <dbReference type="ARBA" id="ARBA00034808"/>
    </source>
</evidence>
<evidence type="ECO:0000313" key="19">
    <source>
        <dbReference type="Proteomes" id="UP001501690"/>
    </source>
</evidence>
<evidence type="ECO:0000256" key="6">
    <source>
        <dbReference type="ARBA" id="ARBA00022806"/>
    </source>
</evidence>
<dbReference type="InterPro" id="IPR014017">
    <property type="entry name" value="DNA_helicase_UvrD-like_C"/>
</dbReference>
<evidence type="ECO:0000256" key="11">
    <source>
        <dbReference type="ARBA" id="ARBA00023235"/>
    </source>
</evidence>
<keyword evidence="6 15" id="KW-0347">Helicase</keyword>
<dbReference type="InterPro" id="IPR003593">
    <property type="entry name" value="AAA+_ATPase"/>
</dbReference>
<evidence type="ECO:0000313" key="18">
    <source>
        <dbReference type="EMBL" id="GAA1690517.1"/>
    </source>
</evidence>
<dbReference type="InterPro" id="IPR038726">
    <property type="entry name" value="PDDEXK_AddAB-type"/>
</dbReference>
<reference evidence="18 19" key="1">
    <citation type="journal article" date="2019" name="Int. J. Syst. Evol. Microbiol.">
        <title>The Global Catalogue of Microorganisms (GCM) 10K type strain sequencing project: providing services to taxonomists for standard genome sequencing and annotation.</title>
        <authorList>
            <consortium name="The Broad Institute Genomics Platform"/>
            <consortium name="The Broad Institute Genome Sequencing Center for Infectious Disease"/>
            <person name="Wu L."/>
            <person name="Ma J."/>
        </authorList>
    </citation>
    <scope>NUCLEOTIDE SEQUENCE [LARGE SCALE GENOMIC DNA]</scope>
    <source>
        <strain evidence="18 19">JCM 15577</strain>
    </source>
</reference>
<evidence type="ECO:0000256" key="5">
    <source>
        <dbReference type="ARBA" id="ARBA00022801"/>
    </source>
</evidence>
<dbReference type="InterPro" id="IPR013986">
    <property type="entry name" value="DExx_box_DNA_helicase_dom_sf"/>
</dbReference>
<dbReference type="Pfam" id="PF00580">
    <property type="entry name" value="UvrD-helicase"/>
    <property type="match status" value="1"/>
</dbReference>
<dbReference type="Proteomes" id="UP001501690">
    <property type="component" value="Unassembled WGS sequence"/>
</dbReference>
<evidence type="ECO:0000256" key="10">
    <source>
        <dbReference type="ARBA" id="ARBA00023204"/>
    </source>
</evidence>
<evidence type="ECO:0000256" key="8">
    <source>
        <dbReference type="ARBA" id="ARBA00022840"/>
    </source>
</evidence>
<keyword evidence="11" id="KW-0413">Isomerase</keyword>
<keyword evidence="5 15" id="KW-0378">Hydrolase</keyword>
<gene>
    <name evidence="18" type="ORF">GCM10009808_04340</name>
</gene>
<comment type="catalytic activity">
    <reaction evidence="14">
        <text>ATP + H2O = ADP + phosphate + H(+)</text>
        <dbReference type="Rhea" id="RHEA:13065"/>
        <dbReference type="ChEBI" id="CHEBI:15377"/>
        <dbReference type="ChEBI" id="CHEBI:15378"/>
        <dbReference type="ChEBI" id="CHEBI:30616"/>
        <dbReference type="ChEBI" id="CHEBI:43474"/>
        <dbReference type="ChEBI" id="CHEBI:456216"/>
        <dbReference type="EC" id="5.6.2.4"/>
    </reaction>
</comment>
<evidence type="ECO:0000256" key="1">
    <source>
        <dbReference type="ARBA" id="ARBA00009922"/>
    </source>
</evidence>
<dbReference type="SMART" id="SM00382">
    <property type="entry name" value="AAA"/>
    <property type="match status" value="1"/>
</dbReference>
<dbReference type="EC" id="5.6.2.4" evidence="13"/>